<feature type="domain" description="Coiled-coil" evidence="4">
    <location>
        <begin position="159"/>
        <end position="241"/>
    </location>
</feature>
<feature type="region of interest" description="Disordered" evidence="3">
    <location>
        <begin position="1"/>
        <end position="20"/>
    </location>
</feature>
<comment type="similarity">
    <text evidence="1">Belongs to the CCDC124 family.</text>
</comment>
<dbReference type="GO" id="GO:0006366">
    <property type="term" value="P:transcription by RNA polymerase II"/>
    <property type="evidence" value="ECO:0007669"/>
    <property type="project" value="TreeGrafter"/>
</dbReference>
<sequence>MPPKGVHAKKAAAMEKKAANESVKASLKAAALEAQEAAGWCDGADLRTAKRKEEEERKAQARDAKKAELKALEEQENAMAASVKIKPKKVVNSKQAAKSNELKELEAQLKAMELEKKKKEEKKKAAIADAGKKGKKSSGKKGGKDELSDDESLPPLEANVNRQMANVEVARGLDQAIDLMGSSRGGTGGDDAHPEKRQKAAYKAFEERMLAELKEEMPGMRLSQYKDRIFEMWKKSPENPMVAARVAAGMDAGVGKSRGW</sequence>
<protein>
    <recommendedName>
        <fullName evidence="8">Coiled-coil domain-containing protein 124</fullName>
    </recommendedName>
</protein>
<dbReference type="AlphaFoldDB" id="W7U3N3"/>
<dbReference type="InterPro" id="IPR036910">
    <property type="entry name" value="HMG_box_dom_sf"/>
</dbReference>
<dbReference type="InterPro" id="IPR054414">
    <property type="entry name" value="Ccdc124/Oxs1_C"/>
</dbReference>
<feature type="region of interest" description="Disordered" evidence="3">
    <location>
        <begin position="75"/>
        <end position="102"/>
    </location>
</feature>
<keyword evidence="2" id="KW-0175">Coiled coil</keyword>
<organism evidence="6 7">
    <name type="scientific">Nannochloropsis gaditana</name>
    <dbReference type="NCBI Taxonomy" id="72520"/>
    <lineage>
        <taxon>Eukaryota</taxon>
        <taxon>Sar</taxon>
        <taxon>Stramenopiles</taxon>
        <taxon>Ochrophyta</taxon>
        <taxon>Eustigmatophyceae</taxon>
        <taxon>Eustigmatales</taxon>
        <taxon>Monodopsidaceae</taxon>
        <taxon>Nannochloropsis</taxon>
    </lineage>
</organism>
<proteinExistence type="inferred from homology"/>
<keyword evidence="7" id="KW-1185">Reference proteome</keyword>
<feature type="compositionally biased region" description="Basic residues" evidence="3">
    <location>
        <begin position="1"/>
        <end position="10"/>
    </location>
</feature>
<evidence type="ECO:0008006" key="8">
    <source>
        <dbReference type="Google" id="ProtNLM"/>
    </source>
</evidence>
<name>W7U3N3_9STRA</name>
<dbReference type="GO" id="GO:0005634">
    <property type="term" value="C:nucleus"/>
    <property type="evidence" value="ECO:0007669"/>
    <property type="project" value="TreeGrafter"/>
</dbReference>
<evidence type="ECO:0000259" key="4">
    <source>
        <dbReference type="Pfam" id="PF06244"/>
    </source>
</evidence>
<dbReference type="EMBL" id="AZIL01000433">
    <property type="protein sequence ID" value="EWM27496.1"/>
    <property type="molecule type" value="Genomic_DNA"/>
</dbReference>
<dbReference type="Pfam" id="PF06244">
    <property type="entry name" value="Ccdc124"/>
    <property type="match status" value="1"/>
</dbReference>
<evidence type="ECO:0000256" key="2">
    <source>
        <dbReference type="ARBA" id="ARBA00023054"/>
    </source>
</evidence>
<feature type="compositionally biased region" description="Basic and acidic residues" evidence="3">
    <location>
        <begin position="190"/>
        <end position="199"/>
    </location>
</feature>
<dbReference type="Proteomes" id="UP000019335">
    <property type="component" value="Chromosome 6"/>
</dbReference>
<feature type="compositionally biased region" description="Basic and acidic residues" evidence="3">
    <location>
        <begin position="116"/>
        <end position="132"/>
    </location>
</feature>
<dbReference type="SUPFAM" id="SSF47095">
    <property type="entry name" value="HMG-box"/>
    <property type="match status" value="1"/>
</dbReference>
<accession>W7U3N3</accession>
<evidence type="ECO:0000256" key="1">
    <source>
        <dbReference type="ARBA" id="ARBA00008296"/>
    </source>
</evidence>
<dbReference type="PANTHER" id="PTHR21680">
    <property type="entry name" value="COILED-COIL DOMAIN-CONTAINING PROTEIN 124"/>
    <property type="match status" value="1"/>
</dbReference>
<gene>
    <name evidence="6" type="ORF">Naga_100099g4</name>
</gene>
<reference evidence="6 7" key="1">
    <citation type="journal article" date="2014" name="Mol. Plant">
        <title>Chromosome Scale Genome Assembly and Transcriptome Profiling of Nannochloropsis gaditana in Nitrogen Depletion.</title>
        <authorList>
            <person name="Corteggiani Carpinelli E."/>
            <person name="Telatin A."/>
            <person name="Vitulo N."/>
            <person name="Forcato C."/>
            <person name="D'Angelo M."/>
            <person name="Schiavon R."/>
            <person name="Vezzi A."/>
            <person name="Giacometti G.M."/>
            <person name="Morosinotto T."/>
            <person name="Valle G."/>
        </authorList>
    </citation>
    <scope>NUCLEOTIDE SEQUENCE [LARGE SCALE GENOMIC DNA]</scope>
    <source>
        <strain evidence="6 7">B-31</strain>
    </source>
</reference>
<dbReference type="InterPro" id="IPR010422">
    <property type="entry name" value="Ccdc124/Oxs1"/>
</dbReference>
<dbReference type="Pfam" id="PF22048">
    <property type="entry name" value="LSO1_2-like"/>
    <property type="match status" value="1"/>
</dbReference>
<evidence type="ECO:0000313" key="6">
    <source>
        <dbReference type="EMBL" id="EWM27496.1"/>
    </source>
</evidence>
<feature type="region of interest" description="Disordered" evidence="3">
    <location>
        <begin position="178"/>
        <end position="199"/>
    </location>
</feature>
<feature type="domain" description="LSO1/LSO2" evidence="5">
    <location>
        <begin position="8"/>
        <end position="76"/>
    </location>
</feature>
<comment type="caution">
    <text evidence="6">The sequence shown here is derived from an EMBL/GenBank/DDBJ whole genome shotgun (WGS) entry which is preliminary data.</text>
</comment>
<dbReference type="PANTHER" id="PTHR21680:SF0">
    <property type="entry name" value="COILED-COIL DOMAIN-CONTAINING PROTEIN 124"/>
    <property type="match status" value="1"/>
</dbReference>
<dbReference type="GO" id="GO:0003713">
    <property type="term" value="F:transcription coactivator activity"/>
    <property type="evidence" value="ECO:0007669"/>
    <property type="project" value="TreeGrafter"/>
</dbReference>
<evidence type="ECO:0000313" key="7">
    <source>
        <dbReference type="Proteomes" id="UP000019335"/>
    </source>
</evidence>
<evidence type="ECO:0000259" key="5">
    <source>
        <dbReference type="Pfam" id="PF22048"/>
    </source>
</evidence>
<evidence type="ECO:0000256" key="3">
    <source>
        <dbReference type="SAM" id="MobiDB-lite"/>
    </source>
</evidence>
<dbReference type="InterPro" id="IPR054413">
    <property type="entry name" value="LSO1/2"/>
</dbReference>
<feature type="region of interest" description="Disordered" evidence="3">
    <location>
        <begin position="116"/>
        <end position="164"/>
    </location>
</feature>
<dbReference type="OrthoDB" id="76412at2759"/>